<dbReference type="RefSeq" id="WP_012916714.1">
    <property type="nucleotide sequence ID" value="NC_013722.1"/>
</dbReference>
<dbReference type="EMBL" id="FP565176">
    <property type="protein sequence ID" value="CBA16714.1"/>
    <property type="molecule type" value="Genomic_DNA"/>
</dbReference>
<dbReference type="PATRIC" id="fig|29447.3.peg.2203"/>
<dbReference type="Proteomes" id="UP000001890">
    <property type="component" value="Chromosome"/>
</dbReference>
<dbReference type="InterPro" id="IPR015943">
    <property type="entry name" value="WD40/YVTN_repeat-like_dom_sf"/>
</dbReference>
<name>D2UEW8_XANAP</name>
<dbReference type="GeneID" id="57877542"/>
<proteinExistence type="predicted"/>
<dbReference type="STRING" id="380358.XALC_2232"/>
<accession>D2UEW8</accession>
<evidence type="ECO:0000313" key="1">
    <source>
        <dbReference type="EMBL" id="CBA16714.1"/>
    </source>
</evidence>
<evidence type="ECO:0000313" key="2">
    <source>
        <dbReference type="Proteomes" id="UP000001890"/>
    </source>
</evidence>
<reference evidence="1 2" key="1">
    <citation type="journal article" date="2009" name="BMC Genomics">
        <title>The complete genome sequence of Xanthomonas albilineans provides new insights into the reductive genome evolution of the xylem-limited Xanthomonadaceae.</title>
        <authorList>
            <person name="Pieretti I."/>
            <person name="Royer M."/>
            <person name="Barbe V."/>
            <person name="Carrere S."/>
            <person name="Koebnik R."/>
            <person name="Cociancich S."/>
            <person name="Couloux A."/>
            <person name="Darrasse A."/>
            <person name="Gouzy J."/>
            <person name="Jacques M.A."/>
            <person name="Lauber E."/>
            <person name="Manceau C."/>
            <person name="Mangenot S."/>
            <person name="Poussier S."/>
            <person name="Segurens B."/>
            <person name="Szurek B."/>
            <person name="Verdier V."/>
            <person name="Arlat M."/>
            <person name="Rott P."/>
        </authorList>
    </citation>
    <scope>NUCLEOTIDE SEQUENCE [LARGE SCALE GENOMIC DNA]</scope>
    <source>
        <strain evidence="2">GPE PC73 / CFBP 7063</strain>
    </source>
</reference>
<dbReference type="SUPFAM" id="SSF69322">
    <property type="entry name" value="Tricorn protease domain 2"/>
    <property type="match status" value="1"/>
</dbReference>
<dbReference type="OrthoDB" id="9814620at2"/>
<dbReference type="Gene3D" id="2.130.10.10">
    <property type="entry name" value="YVTN repeat-like/Quinoprotein amine dehydrogenase"/>
    <property type="match status" value="2"/>
</dbReference>
<dbReference type="AlphaFoldDB" id="D2UEW8"/>
<organism evidence="1 2">
    <name type="scientific">Xanthomonas albilineans (strain GPE PC73 / CFBP 7063)</name>
    <dbReference type="NCBI Taxonomy" id="380358"/>
    <lineage>
        <taxon>Bacteria</taxon>
        <taxon>Pseudomonadati</taxon>
        <taxon>Pseudomonadota</taxon>
        <taxon>Gammaproteobacteria</taxon>
        <taxon>Lysobacterales</taxon>
        <taxon>Lysobacteraceae</taxon>
        <taxon>Xanthomonas</taxon>
    </lineage>
</organism>
<dbReference type="SMART" id="SM00320">
    <property type="entry name" value="WD40"/>
    <property type="match status" value="5"/>
</dbReference>
<protein>
    <submittedName>
        <fullName evidence="1">Putative wd-40 repeat protein</fullName>
    </submittedName>
</protein>
<dbReference type="eggNOG" id="COG2319">
    <property type="taxonomic scope" value="Bacteria"/>
</dbReference>
<keyword evidence="2" id="KW-1185">Reference proteome</keyword>
<gene>
    <name evidence="1" type="ordered locus">XALc_2232</name>
</gene>
<dbReference type="InterPro" id="IPR001680">
    <property type="entry name" value="WD40_rpt"/>
</dbReference>
<dbReference type="KEGG" id="xal:XALC_2232"/>
<sequence length="345" mass="36860">MKMPSQQRTSTSIPTQSATGFTMQVDAVPVAAVMCGTRLVTAWGDGSVRRFAREQAPDRVQVHDGAILTLAADATGGLLSGGDDGVFAHLDATGQQVLARFPGQWVEHVAASADGHYACAVGRQVHLWRTDGSTQVMDHPSSVGGIAFDPNGQRLAVTHYGGATVWTHAPGDWTPTPLACRGSHLGVTWSPDGRFVVSSMQETALHGWRVGDALQLHIAGYATKVRQWCWVGTKPWLASSGATSAVLWPFDGINGPMQRAPLTLFDTPQQDLVSALCTLPDQPRILAGRTDGSVLLGEPATPERWHVLRPPGNAAVALLAILPEPHWLLVVHDDGQALWMPLLLP</sequence>